<keyword evidence="6" id="KW-1185">Reference proteome</keyword>
<dbReference type="SMART" id="SM00360">
    <property type="entry name" value="RRM"/>
    <property type="match status" value="1"/>
</dbReference>
<evidence type="ECO:0000313" key="5">
    <source>
        <dbReference type="EMBL" id="KAK6300917.1"/>
    </source>
</evidence>
<dbReference type="EMBL" id="JAGTTL010000027">
    <property type="protein sequence ID" value="KAK6300917.1"/>
    <property type="molecule type" value="Genomic_DNA"/>
</dbReference>
<evidence type="ECO:0000256" key="1">
    <source>
        <dbReference type="PROSITE-ProRule" id="PRU00176"/>
    </source>
</evidence>
<name>A0AAN8KXX6_9TELE</name>
<dbReference type="Gene3D" id="3.30.70.330">
    <property type="match status" value="1"/>
</dbReference>
<feature type="region of interest" description="Disordered" evidence="2">
    <location>
        <begin position="270"/>
        <end position="291"/>
    </location>
</feature>
<dbReference type="Gene3D" id="2.60.40.10">
    <property type="entry name" value="Immunoglobulins"/>
    <property type="match status" value="3"/>
</dbReference>
<protein>
    <recommendedName>
        <fullName evidence="7">Ig-like domain-containing protein</fullName>
    </recommendedName>
</protein>
<dbReference type="InterPro" id="IPR036179">
    <property type="entry name" value="Ig-like_dom_sf"/>
</dbReference>
<dbReference type="PANTHER" id="PTHR46013:SF4">
    <property type="entry name" value="B-CELL RECEPTOR CD22-RELATED"/>
    <property type="match status" value="1"/>
</dbReference>
<comment type="caution">
    <text evidence="5">The sequence shown here is derived from an EMBL/GenBank/DDBJ whole genome shotgun (WGS) entry which is preliminary data.</text>
</comment>
<keyword evidence="1" id="KW-0694">RNA-binding</keyword>
<dbReference type="InterPro" id="IPR012677">
    <property type="entry name" value="Nucleotide-bd_a/b_plait_sf"/>
</dbReference>
<feature type="region of interest" description="Disordered" evidence="2">
    <location>
        <begin position="11"/>
        <end position="32"/>
    </location>
</feature>
<dbReference type="SUPFAM" id="SSF54928">
    <property type="entry name" value="RNA-binding domain, RBD"/>
    <property type="match status" value="1"/>
</dbReference>
<dbReference type="Pfam" id="PF00076">
    <property type="entry name" value="RRM_1"/>
    <property type="match status" value="1"/>
</dbReference>
<dbReference type="InterPro" id="IPR007110">
    <property type="entry name" value="Ig-like_dom"/>
</dbReference>
<dbReference type="PROSITE" id="PS50835">
    <property type="entry name" value="IG_LIKE"/>
    <property type="match status" value="1"/>
</dbReference>
<accession>A0AAN8KXX6</accession>
<gene>
    <name evidence="5" type="ORF">J4Q44_G00290150</name>
</gene>
<sequence length="467" mass="51299">MLMIRYPDRCMQRTPPSPQRTNPRCLNTSSASQYASSGGPGAEWLECDIHPSEYLCLEGVNSGAVLLLIYPRSYTVKTTFWFTKLYAVENYVSLSNDPDYKGRVTYHRDTNGNTLTITDLRESDSATYKFRLITDQTGGSYTGDPGVTLSVTDLQVKVTPYKQTATWKTLTCSTTSCPLTGNPTYIWYKNGQIVTDNTSPYSVYPDAADSYSCAVKGCEALHSPAVYKPKNTSVSVSPSGEIVEGSSVTLTCSSDANPPVQSNAWWRFRGGSEATGDTGDTQSVHPDSNSDTYTALNMKTRSPEYDTLAGGGGLESIRLVIRYPDRWMQRTPPSPQRTNPIGLNTSSASQYASTGSPCPSLWVGNVTVDLTEKHIWDLFKTCGEIESIRVLHERLCAFINFKNANMAALALERLQVSDGMKHNAVKMPSTIGTGAEWLECDLHPSEYLYLEGVNSGHILLLHVSQLS</sequence>
<dbReference type="InterPro" id="IPR013783">
    <property type="entry name" value="Ig-like_fold"/>
</dbReference>
<evidence type="ECO:0008006" key="7">
    <source>
        <dbReference type="Google" id="ProtNLM"/>
    </source>
</evidence>
<dbReference type="CDD" id="cd00590">
    <property type="entry name" value="RRM_SF"/>
    <property type="match status" value="1"/>
</dbReference>
<dbReference type="Proteomes" id="UP001356427">
    <property type="component" value="Unassembled WGS sequence"/>
</dbReference>
<evidence type="ECO:0000259" key="3">
    <source>
        <dbReference type="PROSITE" id="PS50102"/>
    </source>
</evidence>
<organism evidence="5 6">
    <name type="scientific">Coregonus suidteri</name>
    <dbReference type="NCBI Taxonomy" id="861788"/>
    <lineage>
        <taxon>Eukaryota</taxon>
        <taxon>Metazoa</taxon>
        <taxon>Chordata</taxon>
        <taxon>Craniata</taxon>
        <taxon>Vertebrata</taxon>
        <taxon>Euteleostomi</taxon>
        <taxon>Actinopterygii</taxon>
        <taxon>Neopterygii</taxon>
        <taxon>Teleostei</taxon>
        <taxon>Protacanthopterygii</taxon>
        <taxon>Salmoniformes</taxon>
        <taxon>Salmonidae</taxon>
        <taxon>Coregoninae</taxon>
        <taxon>Coregonus</taxon>
    </lineage>
</organism>
<feature type="compositionally biased region" description="Polar residues" evidence="2">
    <location>
        <begin position="19"/>
        <end position="32"/>
    </location>
</feature>
<evidence type="ECO:0000259" key="4">
    <source>
        <dbReference type="PROSITE" id="PS50835"/>
    </source>
</evidence>
<feature type="compositionally biased region" description="Polar residues" evidence="2">
    <location>
        <begin position="278"/>
        <end position="291"/>
    </location>
</feature>
<reference evidence="5 6" key="1">
    <citation type="submission" date="2021-04" db="EMBL/GenBank/DDBJ databases">
        <authorList>
            <person name="De Guttry C."/>
            <person name="Zahm M."/>
            <person name="Klopp C."/>
            <person name="Cabau C."/>
            <person name="Louis A."/>
            <person name="Berthelot C."/>
            <person name="Parey E."/>
            <person name="Roest Crollius H."/>
            <person name="Montfort J."/>
            <person name="Robinson-Rechavi M."/>
            <person name="Bucao C."/>
            <person name="Bouchez O."/>
            <person name="Gislard M."/>
            <person name="Lluch J."/>
            <person name="Milhes M."/>
            <person name="Lampietro C."/>
            <person name="Lopez Roques C."/>
            <person name="Donnadieu C."/>
            <person name="Braasch I."/>
            <person name="Desvignes T."/>
            <person name="Postlethwait J."/>
            <person name="Bobe J."/>
            <person name="Wedekind C."/>
            <person name="Guiguen Y."/>
        </authorList>
    </citation>
    <scope>NUCLEOTIDE SEQUENCE [LARGE SCALE GENOMIC DNA]</scope>
    <source>
        <strain evidence="5">Cs_M1</strain>
        <tissue evidence="5">Blood</tissue>
    </source>
</reference>
<dbReference type="PROSITE" id="PS50102">
    <property type="entry name" value="RRM"/>
    <property type="match status" value="1"/>
</dbReference>
<evidence type="ECO:0000256" key="2">
    <source>
        <dbReference type="SAM" id="MobiDB-lite"/>
    </source>
</evidence>
<evidence type="ECO:0000313" key="6">
    <source>
        <dbReference type="Proteomes" id="UP001356427"/>
    </source>
</evidence>
<dbReference type="InterPro" id="IPR035979">
    <property type="entry name" value="RBD_domain_sf"/>
</dbReference>
<dbReference type="GO" id="GO:0003723">
    <property type="term" value="F:RNA binding"/>
    <property type="evidence" value="ECO:0007669"/>
    <property type="project" value="UniProtKB-UniRule"/>
</dbReference>
<feature type="domain" description="RRM" evidence="3">
    <location>
        <begin position="359"/>
        <end position="421"/>
    </location>
</feature>
<dbReference type="InterPro" id="IPR000504">
    <property type="entry name" value="RRM_dom"/>
</dbReference>
<dbReference type="SUPFAM" id="SSF48726">
    <property type="entry name" value="Immunoglobulin"/>
    <property type="match status" value="3"/>
</dbReference>
<proteinExistence type="predicted"/>
<dbReference type="AlphaFoldDB" id="A0AAN8KXX6"/>
<dbReference type="PANTHER" id="PTHR46013">
    <property type="entry name" value="VASCULAR CELL ADHESION MOLECULE 1"/>
    <property type="match status" value="1"/>
</dbReference>
<feature type="domain" description="Ig-like" evidence="4">
    <location>
        <begin position="145"/>
        <end position="233"/>
    </location>
</feature>